<evidence type="ECO:0000313" key="1">
    <source>
        <dbReference type="EMBL" id="SNS04068.1"/>
    </source>
</evidence>
<dbReference type="AlphaFoldDB" id="A0A239B9J6"/>
<name>A0A239B9J6_9PSED</name>
<dbReference type="InterPro" id="IPR021719">
    <property type="entry name" value="Prot_inh_I78"/>
</dbReference>
<dbReference type="EMBL" id="FZOL01000002">
    <property type="protein sequence ID" value="SNS04068.1"/>
    <property type="molecule type" value="Genomic_DNA"/>
</dbReference>
<dbReference type="Gene3D" id="3.30.10.10">
    <property type="entry name" value="Trypsin Inhibitor V, subunit A"/>
    <property type="match status" value="1"/>
</dbReference>
<dbReference type="RefSeq" id="WP_042121523.1">
    <property type="nucleotide sequence ID" value="NZ_FZOL01000002.1"/>
</dbReference>
<evidence type="ECO:0000313" key="2">
    <source>
        <dbReference type="Proteomes" id="UP000198407"/>
    </source>
</evidence>
<gene>
    <name evidence="1" type="ORF">SAMN05444352_102376</name>
</gene>
<proteinExistence type="predicted"/>
<dbReference type="OrthoDB" id="6966003at2"/>
<protein>
    <submittedName>
        <fullName evidence="1">Peptidase inhibitor I78 family protein</fullName>
    </submittedName>
</protein>
<dbReference type="Proteomes" id="UP000198407">
    <property type="component" value="Unassembled WGS sequence"/>
</dbReference>
<sequence>MTNEEVQVALAKLIGCEYTQAVKAQITELTGRARVVGPNDVSTLEMDESRIHVVAGGNGMITGFHFG</sequence>
<organism evidence="1 2">
    <name type="scientific">Pseudomonas japonica</name>
    <dbReference type="NCBI Taxonomy" id="256466"/>
    <lineage>
        <taxon>Bacteria</taxon>
        <taxon>Pseudomonadati</taxon>
        <taxon>Pseudomonadota</taxon>
        <taxon>Gammaproteobacteria</taxon>
        <taxon>Pseudomonadales</taxon>
        <taxon>Pseudomonadaceae</taxon>
        <taxon>Pseudomonas</taxon>
    </lineage>
</organism>
<dbReference type="Pfam" id="PF11720">
    <property type="entry name" value="Inhibitor_I78"/>
    <property type="match status" value="1"/>
</dbReference>
<reference evidence="2" key="1">
    <citation type="submission" date="2017-06" db="EMBL/GenBank/DDBJ databases">
        <authorList>
            <person name="Varghese N."/>
            <person name="Submissions S."/>
        </authorList>
    </citation>
    <scope>NUCLEOTIDE SEQUENCE [LARGE SCALE GENOMIC DNA]</scope>
    <source>
        <strain evidence="2">DSM 22348</strain>
    </source>
</reference>
<keyword evidence="2" id="KW-1185">Reference proteome</keyword>
<accession>A0A239B9J6</accession>